<evidence type="ECO:0000313" key="2">
    <source>
        <dbReference type="Proteomes" id="UP001161580"/>
    </source>
</evidence>
<sequence length="397" mass="42763">MLAQDNAQAAKGARLATLDEHGLMLQSPDGGVKFHLGGRLHVDFGTGDSSVVTGEFPEHVDFRRLWIEPKLTIYDDLILNLQYDFASNTTRVNNLLATYKGFSPFTVTVGNFKEPFSLDVLTANNDIMFMERSLAAAFASGPAGRNTGAAVGTHGDNWTLAAGIFGGNINHSVDGVGLEGTVRATYAPILNAHEVLHFGISGNYHSLSDDVGASFSTTPESFLFDAALVSTGAIDDAEAIGRLGLEFAWANGPFRVQAEYIAAEVDRENNPNAFFQGGYLQGGWVINGDAAPYVLQADTATEVGIFKRVQPRQDQRLSHGGSGVFETVARYSAIDLSSHDIRGGFQQDVTIGLNWYPEPNARFMANYIHAWADPASSSLGGDDGDADIFQLRMQIAF</sequence>
<evidence type="ECO:0000313" key="1">
    <source>
        <dbReference type="EMBL" id="MDI7922166.1"/>
    </source>
</evidence>
<accession>A0AAE3U1A9</accession>
<dbReference type="InterPro" id="IPR010870">
    <property type="entry name" value="Porin_O/P"/>
</dbReference>
<dbReference type="RefSeq" id="WP_311794320.1">
    <property type="nucleotide sequence ID" value="NZ_JALDYZ010000003.1"/>
</dbReference>
<dbReference type="Proteomes" id="UP001161580">
    <property type="component" value="Unassembled WGS sequence"/>
</dbReference>
<comment type="caution">
    <text evidence="1">The sequence shown here is derived from an EMBL/GenBank/DDBJ whole genome shotgun (WGS) entry which is preliminary data.</text>
</comment>
<dbReference type="EMBL" id="JALDYZ010000003">
    <property type="protein sequence ID" value="MDI7922166.1"/>
    <property type="molecule type" value="Genomic_DNA"/>
</dbReference>
<organism evidence="1 2">
    <name type="scientific">Ferirhizobium litorale</name>
    <dbReference type="NCBI Taxonomy" id="2927786"/>
    <lineage>
        <taxon>Bacteria</taxon>
        <taxon>Pseudomonadati</taxon>
        <taxon>Pseudomonadota</taxon>
        <taxon>Alphaproteobacteria</taxon>
        <taxon>Hyphomicrobiales</taxon>
        <taxon>Rhizobiaceae</taxon>
        <taxon>Ferirhizobium</taxon>
    </lineage>
</organism>
<proteinExistence type="predicted"/>
<name>A0AAE3U1A9_9HYPH</name>
<dbReference type="AlphaFoldDB" id="A0AAE3U1A9"/>
<dbReference type="Pfam" id="PF07396">
    <property type="entry name" value="Porin_O_P"/>
    <property type="match status" value="1"/>
</dbReference>
<protein>
    <submittedName>
        <fullName evidence="1">OprO/OprP family phosphate-selective porin</fullName>
    </submittedName>
</protein>
<keyword evidence="2" id="KW-1185">Reference proteome</keyword>
<dbReference type="SUPFAM" id="SSF56935">
    <property type="entry name" value="Porins"/>
    <property type="match status" value="1"/>
</dbReference>
<gene>
    <name evidence="1" type="ORF">MRS75_08700</name>
</gene>
<dbReference type="Gene3D" id="2.40.160.10">
    <property type="entry name" value="Porin"/>
    <property type="match status" value="1"/>
</dbReference>
<dbReference type="InterPro" id="IPR023614">
    <property type="entry name" value="Porin_dom_sf"/>
</dbReference>
<reference evidence="1" key="1">
    <citation type="submission" date="2022-03" db="EMBL/GenBank/DDBJ databases">
        <title>Fererhizobium litorale gen. nov., sp. nov., isolated from sandy sediments of the Sea of Japan seashore.</title>
        <authorList>
            <person name="Romanenko L."/>
            <person name="Kurilenko V."/>
            <person name="Otstavnykh N."/>
            <person name="Svetashev V."/>
            <person name="Tekutyeva L."/>
            <person name="Isaeva M."/>
            <person name="Mikhailov V."/>
        </authorList>
    </citation>
    <scope>NUCLEOTIDE SEQUENCE</scope>
    <source>
        <strain evidence="1">KMM 9576</strain>
    </source>
</reference>